<evidence type="ECO:0000313" key="1">
    <source>
        <dbReference type="EMBL" id="APX25341.1"/>
    </source>
</evidence>
<dbReference type="AlphaFoldDB" id="A0A1U7DB04"/>
<accession>A0A1U7DB04</accession>
<protein>
    <submittedName>
        <fullName evidence="1">Uncharacterized protein</fullName>
    </submittedName>
</protein>
<sequence length="47" mass="4790">MAFANLSLRQLTALPGLCEIHAIRSMQAVIDAGGCFQLSAGSGAKIG</sequence>
<reference evidence="1 2" key="1">
    <citation type="submission" date="2016-03" db="EMBL/GenBank/DDBJ databases">
        <title>Deep-sea bacteria in the southern Pacific.</title>
        <authorList>
            <person name="Tang K."/>
        </authorList>
    </citation>
    <scope>NUCLEOTIDE SEQUENCE [LARGE SCALE GENOMIC DNA]</scope>
    <source>
        <strain evidence="1 2">JLT2016</strain>
    </source>
</reference>
<proteinExistence type="predicted"/>
<gene>
    <name evidence="1" type="ORF">Ga0080559_TMP4545</name>
</gene>
<name>A0A1U7DB04_9RHOB</name>
<organism evidence="1 2">
    <name type="scientific">Salipiger profundus</name>
    <dbReference type="NCBI Taxonomy" id="1229727"/>
    <lineage>
        <taxon>Bacteria</taxon>
        <taxon>Pseudomonadati</taxon>
        <taxon>Pseudomonadota</taxon>
        <taxon>Alphaproteobacteria</taxon>
        <taxon>Rhodobacterales</taxon>
        <taxon>Roseobacteraceae</taxon>
        <taxon>Salipiger</taxon>
    </lineage>
</organism>
<keyword evidence="2" id="KW-1185">Reference proteome</keyword>
<dbReference type="EMBL" id="CP014796">
    <property type="protein sequence ID" value="APX25341.1"/>
    <property type="molecule type" value="Genomic_DNA"/>
</dbReference>
<dbReference type="KEGG" id="tpro:Ga0080559_TMP4545"/>
<evidence type="ECO:0000313" key="2">
    <source>
        <dbReference type="Proteomes" id="UP000186559"/>
    </source>
</evidence>
<dbReference type="Proteomes" id="UP000186559">
    <property type="component" value="Chromosome"/>
</dbReference>